<dbReference type="PROSITE" id="PS50846">
    <property type="entry name" value="HMA_2"/>
    <property type="match status" value="1"/>
</dbReference>
<gene>
    <name evidence="2" type="primary">actP_1</name>
    <name evidence="2" type="ORF">NCTC7307_04257</name>
</gene>
<dbReference type="Gene3D" id="3.30.70.100">
    <property type="match status" value="1"/>
</dbReference>
<evidence type="ECO:0000313" key="3">
    <source>
        <dbReference type="Proteomes" id="UP000248731"/>
    </source>
</evidence>
<name>A0A2X4THM2_SALER</name>
<dbReference type="AlphaFoldDB" id="A0A2X4THM2"/>
<evidence type="ECO:0000313" key="2">
    <source>
        <dbReference type="EMBL" id="SQI26886.1"/>
    </source>
</evidence>
<proteinExistence type="predicted"/>
<protein>
    <submittedName>
        <fullName evidence="2">Heavy metal translocating P-type ATPase</fullName>
        <ecNumber evidence="2">3.6.3.4</ecNumber>
    </submittedName>
</protein>
<dbReference type="Proteomes" id="UP000248731">
    <property type="component" value="Chromosome 1"/>
</dbReference>
<feature type="domain" description="HMA" evidence="1">
    <location>
        <begin position="9"/>
        <end position="72"/>
    </location>
</feature>
<organism evidence="2 3">
    <name type="scientific">Salmonella enterica subsp. arizonae</name>
    <dbReference type="NCBI Taxonomy" id="59203"/>
    <lineage>
        <taxon>Bacteria</taxon>
        <taxon>Pseudomonadati</taxon>
        <taxon>Pseudomonadota</taxon>
        <taxon>Gammaproteobacteria</taxon>
        <taxon>Enterobacterales</taxon>
        <taxon>Enterobacteriaceae</taxon>
        <taxon>Salmonella</taxon>
    </lineage>
</organism>
<keyword evidence="3" id="KW-1185">Reference proteome</keyword>
<reference evidence="2 3" key="1">
    <citation type="submission" date="2018-06" db="EMBL/GenBank/DDBJ databases">
        <authorList>
            <consortium name="Pathogen Informatics"/>
            <person name="Doyle S."/>
        </authorList>
    </citation>
    <scope>NUCLEOTIDE SEQUENCE [LARGE SCALE GENOMIC DNA]</scope>
    <source>
        <strain evidence="2 3">NCTC7307</strain>
    </source>
</reference>
<dbReference type="EC" id="3.6.3.4" evidence="2"/>
<dbReference type="SUPFAM" id="SSF55008">
    <property type="entry name" value="HMA, heavy metal-associated domain"/>
    <property type="match status" value="1"/>
</dbReference>
<evidence type="ECO:0000259" key="1">
    <source>
        <dbReference type="PROSITE" id="PS50846"/>
    </source>
</evidence>
<dbReference type="InterPro" id="IPR036163">
    <property type="entry name" value="HMA_dom_sf"/>
</dbReference>
<keyword evidence="2" id="KW-0378">Hydrolase</keyword>
<sequence>MSQPENCHDAISLLIEGMTCVSYAARAEKGIKAVPGVTDARENLATERATVRGTASAEAVIAAPESSVWADNVCRRWQPYPTQPRHEEKRHKHR</sequence>
<dbReference type="Pfam" id="PF00403">
    <property type="entry name" value="HMA"/>
    <property type="match status" value="1"/>
</dbReference>
<dbReference type="CDD" id="cd00371">
    <property type="entry name" value="HMA"/>
    <property type="match status" value="1"/>
</dbReference>
<dbReference type="GO" id="GO:0046872">
    <property type="term" value="F:metal ion binding"/>
    <property type="evidence" value="ECO:0007669"/>
    <property type="project" value="InterPro"/>
</dbReference>
<dbReference type="GO" id="GO:0016787">
    <property type="term" value="F:hydrolase activity"/>
    <property type="evidence" value="ECO:0007669"/>
    <property type="project" value="UniProtKB-KW"/>
</dbReference>
<dbReference type="EMBL" id="LS483466">
    <property type="protein sequence ID" value="SQI26886.1"/>
    <property type="molecule type" value="Genomic_DNA"/>
</dbReference>
<accession>A0A2X4THM2</accession>
<dbReference type="InterPro" id="IPR006121">
    <property type="entry name" value="HMA_dom"/>
</dbReference>